<dbReference type="GO" id="GO:0000981">
    <property type="term" value="F:DNA-binding transcription factor activity, RNA polymerase II-specific"/>
    <property type="evidence" value="ECO:0007669"/>
    <property type="project" value="TreeGrafter"/>
</dbReference>
<keyword evidence="2" id="KW-0805">Transcription regulation</keyword>
<dbReference type="Gene3D" id="4.10.280.10">
    <property type="entry name" value="Helix-loop-helix DNA-binding domain"/>
    <property type="match status" value="1"/>
</dbReference>
<evidence type="ECO:0000313" key="8">
    <source>
        <dbReference type="EMBL" id="KAK0740999.1"/>
    </source>
</evidence>
<dbReference type="Proteomes" id="UP001172155">
    <property type="component" value="Unassembled WGS sequence"/>
</dbReference>
<feature type="compositionally biased region" description="Basic and acidic residues" evidence="6">
    <location>
        <begin position="274"/>
        <end position="291"/>
    </location>
</feature>
<evidence type="ECO:0000313" key="9">
    <source>
        <dbReference type="Proteomes" id="UP001172155"/>
    </source>
</evidence>
<sequence>MQHWTQSLSFEPISPSHLMEPTMSNSLQADDPEVLAAASTLSRTTAMETATNFPLGPMTAGPNTLPEPGYHYHGHSPGGYMPPGSRSTPRHNAVFPGVLGLSRPGPPFTPAPSRHVEAQYGSDSCFSQQQFQPRPHEDSLNDIHNRQTAILSCLTRNESAAPSRVPSPVEQSRFVPASGPPALFLQTRPSSARRRETSHDGDEEPLGKRRKSSLVKAESPADEVAVGDMLAGPSPTMPTEKQQRRRQSSAQATKTSTASTSKRKRASTTVPKRNLTETERRNNHIESEARRRNQVTDAFGSLRTLVPGIEKGKGLSRNTVLTAIGDWLVDLKAGNERLQALLDGPPPPS</sequence>
<organism evidence="8 9">
    <name type="scientific">Schizothecium vesticola</name>
    <dbReference type="NCBI Taxonomy" id="314040"/>
    <lineage>
        <taxon>Eukaryota</taxon>
        <taxon>Fungi</taxon>
        <taxon>Dikarya</taxon>
        <taxon>Ascomycota</taxon>
        <taxon>Pezizomycotina</taxon>
        <taxon>Sordariomycetes</taxon>
        <taxon>Sordariomycetidae</taxon>
        <taxon>Sordariales</taxon>
        <taxon>Schizotheciaceae</taxon>
        <taxon>Schizothecium</taxon>
    </lineage>
</organism>
<evidence type="ECO:0000256" key="3">
    <source>
        <dbReference type="ARBA" id="ARBA00023125"/>
    </source>
</evidence>
<evidence type="ECO:0000256" key="5">
    <source>
        <dbReference type="ARBA" id="ARBA00023242"/>
    </source>
</evidence>
<evidence type="ECO:0000256" key="1">
    <source>
        <dbReference type="ARBA" id="ARBA00004123"/>
    </source>
</evidence>
<keyword evidence="5" id="KW-0539">Nucleus</keyword>
<evidence type="ECO:0000256" key="2">
    <source>
        <dbReference type="ARBA" id="ARBA00023015"/>
    </source>
</evidence>
<feature type="region of interest" description="Disordered" evidence="6">
    <location>
        <begin position="160"/>
        <end position="293"/>
    </location>
</feature>
<dbReference type="InterPro" id="IPR011598">
    <property type="entry name" value="bHLH_dom"/>
</dbReference>
<dbReference type="PROSITE" id="PS50888">
    <property type="entry name" value="BHLH"/>
    <property type="match status" value="1"/>
</dbReference>
<evidence type="ECO:0000256" key="6">
    <source>
        <dbReference type="SAM" id="MobiDB-lite"/>
    </source>
</evidence>
<feature type="domain" description="BHLH" evidence="7">
    <location>
        <begin position="279"/>
        <end position="331"/>
    </location>
</feature>
<proteinExistence type="predicted"/>
<dbReference type="Pfam" id="PF00010">
    <property type="entry name" value="HLH"/>
    <property type="match status" value="1"/>
</dbReference>
<dbReference type="InterPro" id="IPR036638">
    <property type="entry name" value="HLH_DNA-bd_sf"/>
</dbReference>
<evidence type="ECO:0000259" key="7">
    <source>
        <dbReference type="PROSITE" id="PS50888"/>
    </source>
</evidence>
<protein>
    <recommendedName>
        <fullName evidence="7">BHLH domain-containing protein</fullName>
    </recommendedName>
</protein>
<gene>
    <name evidence="8" type="ORF">B0T18DRAFT_419212</name>
</gene>
<comment type="caution">
    <text evidence="8">The sequence shown here is derived from an EMBL/GenBank/DDBJ whole genome shotgun (WGS) entry which is preliminary data.</text>
</comment>
<dbReference type="SUPFAM" id="SSF47459">
    <property type="entry name" value="HLH, helix-loop-helix DNA-binding domain"/>
    <property type="match status" value="1"/>
</dbReference>
<comment type="subcellular location">
    <subcellularLocation>
        <location evidence="1">Nucleus</location>
    </subcellularLocation>
</comment>
<feature type="region of interest" description="Disordered" evidence="6">
    <location>
        <begin position="1"/>
        <end position="27"/>
    </location>
</feature>
<dbReference type="InterPro" id="IPR052207">
    <property type="entry name" value="Max-like/E-box_TFs"/>
</dbReference>
<dbReference type="GO" id="GO:0000978">
    <property type="term" value="F:RNA polymerase II cis-regulatory region sequence-specific DNA binding"/>
    <property type="evidence" value="ECO:0007669"/>
    <property type="project" value="TreeGrafter"/>
</dbReference>
<dbReference type="PANTHER" id="PTHR15741:SF27">
    <property type="entry name" value="TRANSCRIPTION FACTOR AP-4"/>
    <property type="match status" value="1"/>
</dbReference>
<dbReference type="GO" id="GO:0046983">
    <property type="term" value="F:protein dimerization activity"/>
    <property type="evidence" value="ECO:0007669"/>
    <property type="project" value="InterPro"/>
</dbReference>
<dbReference type="AlphaFoldDB" id="A0AA40JZX3"/>
<keyword evidence="3" id="KW-0238">DNA-binding</keyword>
<reference evidence="8" key="1">
    <citation type="submission" date="2023-06" db="EMBL/GenBank/DDBJ databases">
        <title>Genome-scale phylogeny and comparative genomics of the fungal order Sordariales.</title>
        <authorList>
            <consortium name="Lawrence Berkeley National Laboratory"/>
            <person name="Hensen N."/>
            <person name="Bonometti L."/>
            <person name="Westerberg I."/>
            <person name="Brannstrom I.O."/>
            <person name="Guillou S."/>
            <person name="Cros-Aarteil S."/>
            <person name="Calhoun S."/>
            <person name="Haridas S."/>
            <person name="Kuo A."/>
            <person name="Mondo S."/>
            <person name="Pangilinan J."/>
            <person name="Riley R."/>
            <person name="LaButti K."/>
            <person name="Andreopoulos B."/>
            <person name="Lipzen A."/>
            <person name="Chen C."/>
            <person name="Yanf M."/>
            <person name="Daum C."/>
            <person name="Ng V."/>
            <person name="Clum A."/>
            <person name="Steindorff A."/>
            <person name="Ohm R."/>
            <person name="Martin F."/>
            <person name="Silar P."/>
            <person name="Natvig D."/>
            <person name="Lalanne C."/>
            <person name="Gautier V."/>
            <person name="Ament-velasquez S.L."/>
            <person name="Kruys A."/>
            <person name="Hutchinson M.I."/>
            <person name="Powell A.J."/>
            <person name="Barry K."/>
            <person name="Miller A.N."/>
            <person name="Grigoriev I.V."/>
            <person name="Debuchy R."/>
            <person name="Gladieux P."/>
            <person name="Thoren M.H."/>
            <person name="Johannesson H."/>
        </authorList>
    </citation>
    <scope>NUCLEOTIDE SEQUENCE</scope>
    <source>
        <strain evidence="8">SMH3187-1</strain>
    </source>
</reference>
<dbReference type="EMBL" id="JAUKUD010000006">
    <property type="protein sequence ID" value="KAK0740999.1"/>
    <property type="molecule type" value="Genomic_DNA"/>
</dbReference>
<keyword evidence="9" id="KW-1185">Reference proteome</keyword>
<feature type="region of interest" description="Disordered" evidence="6">
    <location>
        <begin position="64"/>
        <end position="89"/>
    </location>
</feature>
<name>A0AA40JZX3_9PEZI</name>
<keyword evidence="4" id="KW-0804">Transcription</keyword>
<dbReference type="PANTHER" id="PTHR15741">
    <property type="entry name" value="BASIC HELIX-LOOP-HELIX ZIP TRANSCRIPTION FACTOR"/>
    <property type="match status" value="1"/>
</dbReference>
<feature type="compositionally biased region" description="Low complexity" evidence="6">
    <location>
        <begin position="248"/>
        <end position="260"/>
    </location>
</feature>
<evidence type="ECO:0000256" key="4">
    <source>
        <dbReference type="ARBA" id="ARBA00023163"/>
    </source>
</evidence>
<accession>A0AA40JZX3</accession>
<dbReference type="GO" id="GO:0005634">
    <property type="term" value="C:nucleus"/>
    <property type="evidence" value="ECO:0007669"/>
    <property type="project" value="UniProtKB-SubCell"/>
</dbReference>